<dbReference type="EMBL" id="BK015302">
    <property type="protein sequence ID" value="DAE00463.1"/>
    <property type="molecule type" value="Genomic_DNA"/>
</dbReference>
<evidence type="ECO:0000313" key="1">
    <source>
        <dbReference type="EMBL" id="DAE00463.1"/>
    </source>
</evidence>
<proteinExistence type="predicted"/>
<reference evidence="1" key="1">
    <citation type="journal article" date="2021" name="Proc. Natl. Acad. Sci. U.S.A.">
        <title>A Catalog of Tens of Thousands of Viruses from Human Metagenomes Reveals Hidden Associations with Chronic Diseases.</title>
        <authorList>
            <person name="Tisza M.J."/>
            <person name="Buck C.B."/>
        </authorList>
    </citation>
    <scope>NUCLEOTIDE SEQUENCE</scope>
    <source>
        <strain evidence="1">CtKUC4</strain>
    </source>
</reference>
<sequence length="126" mass="13818">MALKNYKLDGAPKAKVKIEGKTYDVDLGNITFVVEANSWAKRLSSFTGLSNDEVMDNLTTLADEAHNIVAFALGEEAAEELIGKANRLNIYRLMKIISILTEVYSASDAVSKVSELITQENSSMDE</sequence>
<organism evidence="1">
    <name type="scientific">Siphoviridae sp. ctKUC4</name>
    <dbReference type="NCBI Taxonomy" id="2825442"/>
    <lineage>
        <taxon>Viruses</taxon>
        <taxon>Duplodnaviria</taxon>
        <taxon>Heunggongvirae</taxon>
        <taxon>Uroviricota</taxon>
        <taxon>Caudoviricetes</taxon>
    </lineage>
</organism>
<accession>A0A8S5P052</accession>
<name>A0A8S5P052_9CAUD</name>
<protein>
    <submittedName>
        <fullName evidence="1">Uncharacterized protein</fullName>
    </submittedName>
</protein>